<evidence type="ECO:0000313" key="16">
    <source>
        <dbReference type="EMBL" id="CTR05196.1"/>
    </source>
</evidence>
<dbReference type="GO" id="GO:0046654">
    <property type="term" value="P:tetrahydrofolate biosynthetic process"/>
    <property type="evidence" value="ECO:0007669"/>
    <property type="project" value="UniProtKB-UniPathway"/>
</dbReference>
<dbReference type="InterPro" id="IPR014001">
    <property type="entry name" value="Helicase_ATP-bd"/>
</dbReference>
<dbReference type="PROSITE" id="PS51330">
    <property type="entry name" value="DHFR_2"/>
    <property type="match status" value="1"/>
</dbReference>
<reference evidence="16 17" key="1">
    <citation type="submission" date="2015-07" db="EMBL/GenBank/DDBJ databases">
        <authorList>
            <person name="Cajimat M.N.B."/>
            <person name="Milazzo M.L."/>
            <person name="Fulhorst C.F."/>
        </authorList>
    </citation>
    <scope>NUCLEOTIDE SEQUENCE [LARGE SCALE GENOMIC DNA]</scope>
    <source>
        <strain evidence="16">Single colony</strain>
    </source>
</reference>
<feature type="compositionally biased region" description="Acidic residues" evidence="12">
    <location>
        <begin position="481"/>
        <end position="495"/>
    </location>
</feature>
<feature type="region of interest" description="Disordered" evidence="12">
    <location>
        <begin position="353"/>
        <end position="499"/>
    </location>
</feature>
<dbReference type="Pfam" id="PF00271">
    <property type="entry name" value="Helicase_C"/>
    <property type="match status" value="1"/>
</dbReference>
<evidence type="ECO:0000256" key="3">
    <source>
        <dbReference type="ARBA" id="ARBA00022741"/>
    </source>
</evidence>
<dbReference type="Pfam" id="PF00186">
    <property type="entry name" value="DHFR_1"/>
    <property type="match status" value="1"/>
</dbReference>
<name>A0A0K3CDE0_RHOTO</name>
<dbReference type="GO" id="GO:0016787">
    <property type="term" value="F:hydrolase activity"/>
    <property type="evidence" value="ECO:0007669"/>
    <property type="project" value="UniProtKB-KW"/>
</dbReference>
<feature type="compositionally biased region" description="Basic and acidic residues" evidence="12">
    <location>
        <begin position="218"/>
        <end position="232"/>
    </location>
</feature>
<dbReference type="Gene3D" id="3.40.430.10">
    <property type="entry name" value="Dihydrofolate Reductase, subunit A"/>
    <property type="match status" value="1"/>
</dbReference>
<dbReference type="InterPro" id="IPR024072">
    <property type="entry name" value="DHFR-like_dom_sf"/>
</dbReference>
<dbReference type="SMART" id="SM00487">
    <property type="entry name" value="DEXDc"/>
    <property type="match status" value="1"/>
</dbReference>
<evidence type="ECO:0000256" key="6">
    <source>
        <dbReference type="ARBA" id="ARBA00022840"/>
    </source>
</evidence>
<evidence type="ECO:0000256" key="1">
    <source>
        <dbReference type="ARBA" id="ARBA00004123"/>
    </source>
</evidence>
<evidence type="ECO:0000256" key="2">
    <source>
        <dbReference type="ARBA" id="ARBA00022563"/>
    </source>
</evidence>
<dbReference type="PROSITE" id="PS00039">
    <property type="entry name" value="DEAD_ATP_HELICASE"/>
    <property type="match status" value="1"/>
</dbReference>
<dbReference type="CDD" id="cd00209">
    <property type="entry name" value="DHFR"/>
    <property type="match status" value="1"/>
</dbReference>
<feature type="compositionally biased region" description="Basic and acidic residues" evidence="12">
    <location>
        <begin position="397"/>
        <end position="406"/>
    </location>
</feature>
<dbReference type="Pfam" id="PF00270">
    <property type="entry name" value="DEAD"/>
    <property type="match status" value="1"/>
</dbReference>
<dbReference type="CDD" id="cd18787">
    <property type="entry name" value="SF2_C_DEAD"/>
    <property type="match status" value="1"/>
</dbReference>
<evidence type="ECO:0000256" key="5">
    <source>
        <dbReference type="ARBA" id="ARBA00022806"/>
    </source>
</evidence>
<dbReference type="GO" id="GO:0003676">
    <property type="term" value="F:nucleic acid binding"/>
    <property type="evidence" value="ECO:0007669"/>
    <property type="project" value="InterPro"/>
</dbReference>
<dbReference type="InterPro" id="IPR001796">
    <property type="entry name" value="DHFR_dom"/>
</dbReference>
<keyword evidence="6" id="KW-0067">ATP-binding</keyword>
<keyword evidence="2" id="KW-0554">One-carbon metabolism</keyword>
<dbReference type="SUPFAM" id="SSF53597">
    <property type="entry name" value="Dihydrofolate reductase-like"/>
    <property type="match status" value="1"/>
</dbReference>
<dbReference type="STRING" id="5286.A0A0K3CDE0"/>
<dbReference type="InterPro" id="IPR000629">
    <property type="entry name" value="RNA-helicase_DEAD-box_CS"/>
</dbReference>
<evidence type="ECO:0000259" key="15">
    <source>
        <dbReference type="PROSITE" id="PS51330"/>
    </source>
</evidence>
<evidence type="ECO:0000256" key="11">
    <source>
        <dbReference type="ARBA" id="ARBA00038511"/>
    </source>
</evidence>
<evidence type="ECO:0000256" key="8">
    <source>
        <dbReference type="ARBA" id="ARBA00023002"/>
    </source>
</evidence>
<keyword evidence="9" id="KW-0508">mRNA splicing</keyword>
<dbReference type="InterPro" id="IPR011545">
    <property type="entry name" value="DEAD/DEAH_box_helicase_dom"/>
</dbReference>
<gene>
    <name evidence="16" type="primary">FGENESH: predicted gene_2.226</name>
    <name evidence="16" type="ORF">BN2166_0010570</name>
</gene>
<dbReference type="PRINTS" id="PR00070">
    <property type="entry name" value="DHFR"/>
</dbReference>
<sequence length="1534" mass="168183">MPRSPSPSAHHHSSKRRRYDTDDASPRSAHSGSGTGRSSRHHRDREDEYDEHRSSRRDRDRDRDYERRRDRDGGSDGRRRDRDRERDYERDSRHRSSRTYDDSPRSDRGSSRRGGDDYARSPRDERRRSGRRYEDDDDRHYSRSSRSHRDERSPRREDGYRSRSPERIRTDRRAMSPVIPTPSSASPLPAALNGDRTPIGASGSASPAGASSSAAAADEEKQRLKRERLEAWKKKKAAEAAAAAASGSGGTSPAPTPAAASPKPEEPKKAEPKKAAPVSPAPASPAPAKAGPAGLPAKPVAAMAAGASSPVSFLSVARPLTLIGLKNSLSMAMGGDDEDDGRKKPGMIKIEGDIDMAAAGAGSDDEDDEEDLEGGAAYRANAHGMREARMAALRNQEGADREEKMQLDSAEGPANVKEEDEAKMDVDAQAGTNGAAEEDDEEDELEAYMKSVQKQVRNVDKEDQAKMAQGRKGQVLLEPNEPGEDEDQDEGDENELDKVGTSAQDILALAAKKVKKGRELAVPDHSKIDYLPFRKAFYTAPPEVASLSQEETDALRLELDDIKVRGAEPPKPATKWSYFGLPAACIDVIKGLEYAAPTSIQAQAIPSIMSGRDIIGVAKTGSGKTMAFILPMFRHIKDQPPLRPLDGPIAIIMTPTRELATQIYKECKPFLKALGLRASCAYGGMPLKDNIADMKRGSEVIVCTPGRMIELLTTNSGRLINLQRVTYLVLDEADRMFDMGFEPQVMKIIGQIRPDRQTVLFSATFPRQMEALARKVLRRPLEITVGGRSVVADTITQIVEVRGEDTRFNRMLELLGKLFNDEEDARALIFVERQETADKLFVELKNKNYTCMPLHGGREQVDRDQTIVDFKNGSCPIVIATSVAARGLDVKQLKLVIQYDPPNHMEDYVHRAGRTGRAGNTGTCVTFITPEQERYSLDILKALQASNAPVPPELEEMAKSFAEKVKAGKAQAAGSGFGGKGLERLDTERDAASRAERAAYGETAKDEKKEEGEQTEAEKTAQNVADLQVEVMRGPAPNLEKGKSMPTATSVVSTPVDKKAADEAAKKAEQEALAAGKSAGAVGAASVIAKFNAMLKARKQSAQPDDNSTEAARRRDPDATDFHAIIWINDYPQKARWKVTNKDTMVHLVESTGASITAKGTFYEAGKEPGPNDLPKLHLLIESNEEFRVQHAIQEVKKALVEGATMALEAEQRQLAGGGGGAAMDVRLTPQPTSLRRRVRGRFLLLSSFPRPHDALTCPRHLLSVSASAQHNARRVKLVLRCPCELESDFRKSCSSRREGGAGCRPRPTAMTEAMKPLSLTLIVAATPSHGIGRNSTLPWRLSKEMAYFARMTKGEGQELANAVIMGRKSWEGIPSKFRPLPGRVNVVVSRQQGFDLGSAPHTHLASSLPSAVDILRSANSSLNRAFLIGGAQLYNATLEEAAGQAPSSSSSYTVDRVLLTRLFTEYPDCDTFLRDFEADTSADGRRVWRQASHDELRQWAGWDVPEGKQTEQDKAVKGEEKLVEYEYQMWVRN</sequence>
<feature type="compositionally biased region" description="Acidic residues" evidence="12">
    <location>
        <begin position="436"/>
        <end position="446"/>
    </location>
</feature>
<dbReference type="GO" id="GO:0005524">
    <property type="term" value="F:ATP binding"/>
    <property type="evidence" value="ECO:0007669"/>
    <property type="project" value="UniProtKB-KW"/>
</dbReference>
<feature type="domain" description="Helicase C-terminal" evidence="14">
    <location>
        <begin position="810"/>
        <end position="958"/>
    </location>
</feature>
<keyword evidence="7" id="KW-0521">NADP</keyword>
<feature type="compositionally biased region" description="Basic residues" evidence="12">
    <location>
        <begin position="9"/>
        <end position="18"/>
    </location>
</feature>
<dbReference type="PROSITE" id="PS51192">
    <property type="entry name" value="HELICASE_ATP_BIND_1"/>
    <property type="match status" value="1"/>
</dbReference>
<dbReference type="Pfam" id="PF23469">
    <property type="entry name" value="KH_12"/>
    <property type="match status" value="1"/>
</dbReference>
<dbReference type="GO" id="GO:0005634">
    <property type="term" value="C:nucleus"/>
    <property type="evidence" value="ECO:0007669"/>
    <property type="project" value="UniProtKB-SubCell"/>
</dbReference>
<accession>A0A0K3CDE0</accession>
<keyword evidence="8" id="KW-0560">Oxidoreductase</keyword>
<evidence type="ECO:0000259" key="13">
    <source>
        <dbReference type="PROSITE" id="PS51192"/>
    </source>
</evidence>
<protein>
    <submittedName>
        <fullName evidence="16">BY PROTMAP: gi|342319919|gb|EGU11864.1| Pre-mRNA-processing ATP-dependent RNA helicase PRP5 [Rhodotorula glutinis ATCC 204091]</fullName>
    </submittedName>
</protein>
<organism evidence="16 17">
    <name type="scientific">Rhodotorula toruloides</name>
    <name type="common">Yeast</name>
    <name type="synonym">Rhodosporidium toruloides</name>
    <dbReference type="NCBI Taxonomy" id="5286"/>
    <lineage>
        <taxon>Eukaryota</taxon>
        <taxon>Fungi</taxon>
        <taxon>Dikarya</taxon>
        <taxon>Basidiomycota</taxon>
        <taxon>Pucciniomycotina</taxon>
        <taxon>Microbotryomycetes</taxon>
        <taxon>Sporidiobolales</taxon>
        <taxon>Sporidiobolaceae</taxon>
        <taxon>Rhodotorula</taxon>
    </lineage>
</organism>
<evidence type="ECO:0000256" key="7">
    <source>
        <dbReference type="ARBA" id="ARBA00022857"/>
    </source>
</evidence>
<dbReference type="EMBL" id="CWKI01000002">
    <property type="protein sequence ID" value="CTR05196.1"/>
    <property type="molecule type" value="Genomic_DNA"/>
</dbReference>
<keyword evidence="5 16" id="KW-0347">Helicase</keyword>
<evidence type="ECO:0000313" key="17">
    <source>
        <dbReference type="Proteomes" id="UP000199069"/>
    </source>
</evidence>
<feature type="compositionally biased region" description="Basic and acidic residues" evidence="12">
    <location>
        <begin position="44"/>
        <end position="174"/>
    </location>
</feature>
<comment type="similarity">
    <text evidence="11">Belongs to the DEAD box helicase family. DDX46/PRP5 subfamily.</text>
</comment>
<dbReference type="InterPro" id="IPR001650">
    <property type="entry name" value="Helicase_C-like"/>
</dbReference>
<dbReference type="SUPFAM" id="SSF52540">
    <property type="entry name" value="P-loop containing nucleoside triphosphate hydrolases"/>
    <property type="match status" value="1"/>
</dbReference>
<evidence type="ECO:0000259" key="14">
    <source>
        <dbReference type="PROSITE" id="PS51194"/>
    </source>
</evidence>
<dbReference type="FunFam" id="3.40.50.300:FF:000079">
    <property type="entry name" value="probable ATP-dependent RNA helicase DDX17"/>
    <property type="match status" value="1"/>
</dbReference>
<keyword evidence="17" id="KW-1185">Reference proteome</keyword>
<evidence type="ECO:0000256" key="12">
    <source>
        <dbReference type="SAM" id="MobiDB-lite"/>
    </source>
</evidence>
<feature type="compositionally biased region" description="Basic and acidic residues" evidence="12">
    <location>
        <begin position="981"/>
        <end position="1019"/>
    </location>
</feature>
<feature type="region of interest" description="Disordered" evidence="12">
    <location>
        <begin position="1036"/>
        <end position="1056"/>
    </location>
</feature>
<dbReference type="PANTHER" id="PTHR47958">
    <property type="entry name" value="ATP-DEPENDENT RNA HELICASE DBP3"/>
    <property type="match status" value="1"/>
</dbReference>
<feature type="domain" description="Helicase ATP-binding" evidence="13">
    <location>
        <begin position="605"/>
        <end position="783"/>
    </location>
</feature>
<dbReference type="GO" id="GO:0004386">
    <property type="term" value="F:helicase activity"/>
    <property type="evidence" value="ECO:0007669"/>
    <property type="project" value="UniProtKB-KW"/>
</dbReference>
<feature type="domain" description="DHFR" evidence="15">
    <location>
        <begin position="1319"/>
        <end position="1533"/>
    </location>
</feature>
<dbReference type="SMART" id="SM00490">
    <property type="entry name" value="HELICc"/>
    <property type="match status" value="1"/>
</dbReference>
<keyword evidence="10" id="KW-0539">Nucleus</keyword>
<dbReference type="PROSITE" id="PS00075">
    <property type="entry name" value="DHFR_1"/>
    <property type="match status" value="1"/>
</dbReference>
<feature type="compositionally biased region" description="Low complexity" evidence="12">
    <location>
        <begin position="200"/>
        <end position="216"/>
    </location>
</feature>
<keyword evidence="4" id="KW-0378">Hydrolase</keyword>
<feature type="region of interest" description="Disordered" evidence="12">
    <location>
        <begin position="972"/>
        <end position="1020"/>
    </location>
</feature>
<evidence type="ECO:0000256" key="10">
    <source>
        <dbReference type="ARBA" id="ARBA00023242"/>
    </source>
</evidence>
<feature type="compositionally biased region" description="Acidic residues" evidence="12">
    <location>
        <begin position="363"/>
        <end position="373"/>
    </location>
</feature>
<comment type="subcellular location">
    <subcellularLocation>
        <location evidence="1">Nucleus</location>
    </subcellularLocation>
</comment>
<dbReference type="Proteomes" id="UP000199069">
    <property type="component" value="Unassembled WGS sequence"/>
</dbReference>
<dbReference type="InterPro" id="IPR056149">
    <property type="entry name" value="PRP5/DDX46/KHDC4_KH"/>
</dbReference>
<dbReference type="PROSITE" id="PS51194">
    <property type="entry name" value="HELICASE_CTER"/>
    <property type="match status" value="1"/>
</dbReference>
<evidence type="ECO:0000256" key="4">
    <source>
        <dbReference type="ARBA" id="ARBA00022801"/>
    </source>
</evidence>
<dbReference type="CDD" id="cd17953">
    <property type="entry name" value="DEADc_DDX46"/>
    <property type="match status" value="1"/>
</dbReference>
<keyword evidence="3" id="KW-0547">Nucleotide-binding</keyword>
<feature type="compositionally biased region" description="Low complexity" evidence="12">
    <location>
        <begin position="286"/>
        <end position="296"/>
    </location>
</feature>
<dbReference type="InterPro" id="IPR027417">
    <property type="entry name" value="P-loop_NTPase"/>
</dbReference>
<dbReference type="UniPathway" id="UPA00077">
    <property type="reaction ID" value="UER00158"/>
</dbReference>
<keyword evidence="9" id="KW-0507">mRNA processing</keyword>
<dbReference type="GO" id="GO:0008380">
    <property type="term" value="P:RNA splicing"/>
    <property type="evidence" value="ECO:0007669"/>
    <property type="project" value="UniProtKB-KW"/>
</dbReference>
<dbReference type="GO" id="GO:0006730">
    <property type="term" value="P:one-carbon metabolic process"/>
    <property type="evidence" value="ECO:0007669"/>
    <property type="project" value="UniProtKB-KW"/>
</dbReference>
<feature type="compositionally biased region" description="Low complexity" evidence="12">
    <location>
        <begin position="182"/>
        <end position="192"/>
    </location>
</feature>
<feature type="region of interest" description="Disordered" evidence="12">
    <location>
        <begin position="1"/>
        <end position="296"/>
    </location>
</feature>
<feature type="compositionally biased region" description="Basic and acidic residues" evidence="12">
    <location>
        <begin position="263"/>
        <end position="274"/>
    </location>
</feature>
<proteinExistence type="inferred from homology"/>
<dbReference type="GO" id="GO:0004146">
    <property type="term" value="F:dihydrofolate reductase activity"/>
    <property type="evidence" value="ECO:0007669"/>
    <property type="project" value="InterPro"/>
</dbReference>
<dbReference type="Gene3D" id="3.40.50.300">
    <property type="entry name" value="P-loop containing nucleotide triphosphate hydrolases"/>
    <property type="match status" value="2"/>
</dbReference>
<dbReference type="OMA" id="QLPMKKW"/>
<feature type="compositionally biased region" description="Low complexity" evidence="12">
    <location>
        <begin position="239"/>
        <end position="262"/>
    </location>
</feature>
<evidence type="ECO:0000256" key="9">
    <source>
        <dbReference type="ARBA" id="ARBA00023187"/>
    </source>
</evidence>
<dbReference type="InterPro" id="IPR017925">
    <property type="entry name" value="DHFR_CS"/>
</dbReference>